<keyword evidence="4" id="KW-0479">Metal-binding</keyword>
<name>A0A6A6UAI4_9PEZI</name>
<dbReference type="GO" id="GO:0046872">
    <property type="term" value="F:metal ion binding"/>
    <property type="evidence" value="ECO:0007669"/>
    <property type="project" value="UniProtKB-KW"/>
</dbReference>
<reference evidence="7" key="1">
    <citation type="journal article" date="2020" name="Stud. Mycol.">
        <title>101 Dothideomycetes genomes: a test case for predicting lifestyles and emergence of pathogens.</title>
        <authorList>
            <person name="Haridas S."/>
            <person name="Albert R."/>
            <person name="Binder M."/>
            <person name="Bloem J."/>
            <person name="Labutti K."/>
            <person name="Salamov A."/>
            <person name="Andreopoulos B."/>
            <person name="Baker S."/>
            <person name="Barry K."/>
            <person name="Bills G."/>
            <person name="Bluhm B."/>
            <person name="Cannon C."/>
            <person name="Castanera R."/>
            <person name="Culley D."/>
            <person name="Daum C."/>
            <person name="Ezra D."/>
            <person name="Gonzalez J."/>
            <person name="Henrissat B."/>
            <person name="Kuo A."/>
            <person name="Liang C."/>
            <person name="Lipzen A."/>
            <person name="Lutzoni F."/>
            <person name="Magnuson J."/>
            <person name="Mondo S."/>
            <person name="Nolan M."/>
            <person name="Ohm R."/>
            <person name="Pangilinan J."/>
            <person name="Park H.-J."/>
            <person name="Ramirez L."/>
            <person name="Alfaro M."/>
            <person name="Sun H."/>
            <person name="Tritt A."/>
            <person name="Yoshinaga Y."/>
            <person name="Zwiers L.-H."/>
            <person name="Turgeon B."/>
            <person name="Goodwin S."/>
            <person name="Spatafora J."/>
            <person name="Crous P."/>
            <person name="Grigoriev I."/>
        </authorList>
    </citation>
    <scope>NUCLEOTIDE SEQUENCE</scope>
    <source>
        <strain evidence="7">CBS 115976</strain>
    </source>
</reference>
<evidence type="ECO:0000256" key="2">
    <source>
        <dbReference type="ARBA" id="ARBA00022603"/>
    </source>
</evidence>
<sequence>METQHEVAKRMYNARASKYNDSWHPSFAAYVVSYLDPQPGWDILDLACGTGLVTFNAAKAVGPTGSVTAIDVSDGMLYEAKKELTRLQNEEGGWNNIQIFNHDITNLAQLDAIRDRKFDAITCASCLVLLDSPYDAVSSWASLLKPGGELVTDVTHPSNQPFGIALEVVYARLGLQPPSQRMWSQSADDIQRLFEAAGLEVQDVHLQTQAKYGEKKSRADDGGKLWDDYAEAEVTRPLQDEKIKDRAREMFLEEWRLLADKEGNVIDMDGVFIGKGLRKDEMAPKAAMLGSCACGHVTWKAAIAPLSICHCCCVPCRKISGGPFLTMMEFDSWAVSFTPRLSDLQQTNLSPHARRGFCGRCGTTLWYQQFRSLNRIEIAMGSLDEETLNGVALDKLLKNTRKHWTQTKSKVSWWDIPDDGWAKYEGMSNQVTEDAMHVYK</sequence>
<dbReference type="InterPro" id="IPR006913">
    <property type="entry name" value="CENP-V/GFA"/>
</dbReference>
<dbReference type="GO" id="GO:0016846">
    <property type="term" value="F:carbon-sulfur lyase activity"/>
    <property type="evidence" value="ECO:0007669"/>
    <property type="project" value="InterPro"/>
</dbReference>
<dbReference type="SUPFAM" id="SSF53335">
    <property type="entry name" value="S-adenosyl-L-methionine-dependent methyltransferases"/>
    <property type="match status" value="1"/>
</dbReference>
<gene>
    <name evidence="7" type="ORF">BT63DRAFT_253493</name>
</gene>
<dbReference type="SUPFAM" id="SSF51316">
    <property type="entry name" value="Mss4-like"/>
    <property type="match status" value="1"/>
</dbReference>
<dbReference type="PANTHER" id="PTHR43861:SF1">
    <property type="entry name" value="TRANS-ACONITATE 2-METHYLTRANSFERASE"/>
    <property type="match status" value="1"/>
</dbReference>
<dbReference type="Pfam" id="PF13649">
    <property type="entry name" value="Methyltransf_25"/>
    <property type="match status" value="1"/>
</dbReference>
<accession>A0A6A6UAI4</accession>
<keyword evidence="5" id="KW-0862">Zinc</keyword>
<evidence type="ECO:0000313" key="8">
    <source>
        <dbReference type="Proteomes" id="UP000799302"/>
    </source>
</evidence>
<dbReference type="OrthoDB" id="6329284at2759"/>
<dbReference type="PROSITE" id="PS51891">
    <property type="entry name" value="CENP_V_GFA"/>
    <property type="match status" value="1"/>
</dbReference>
<evidence type="ECO:0000256" key="3">
    <source>
        <dbReference type="ARBA" id="ARBA00022679"/>
    </source>
</evidence>
<keyword evidence="3 7" id="KW-0808">Transferase</keyword>
<feature type="domain" description="CENP-V/GFA" evidence="6">
    <location>
        <begin position="288"/>
        <end position="405"/>
    </location>
</feature>
<dbReference type="Gene3D" id="3.90.1590.10">
    <property type="entry name" value="glutathione-dependent formaldehyde- activating enzyme (gfa)"/>
    <property type="match status" value="1"/>
</dbReference>
<protein>
    <submittedName>
        <fullName evidence="7">S-adenosyl-L-methionine-dependent methyltransferase</fullName>
    </submittedName>
</protein>
<dbReference type="InterPro" id="IPR011057">
    <property type="entry name" value="Mss4-like_sf"/>
</dbReference>
<dbReference type="Gene3D" id="3.40.50.150">
    <property type="entry name" value="Vaccinia Virus protein VP39"/>
    <property type="match status" value="1"/>
</dbReference>
<organism evidence="7 8">
    <name type="scientific">Microthyrium microscopicum</name>
    <dbReference type="NCBI Taxonomy" id="703497"/>
    <lineage>
        <taxon>Eukaryota</taxon>
        <taxon>Fungi</taxon>
        <taxon>Dikarya</taxon>
        <taxon>Ascomycota</taxon>
        <taxon>Pezizomycotina</taxon>
        <taxon>Dothideomycetes</taxon>
        <taxon>Dothideomycetes incertae sedis</taxon>
        <taxon>Microthyriales</taxon>
        <taxon>Microthyriaceae</taxon>
        <taxon>Microthyrium</taxon>
    </lineage>
</organism>
<dbReference type="InterPro" id="IPR029063">
    <property type="entry name" value="SAM-dependent_MTases_sf"/>
</dbReference>
<dbReference type="EMBL" id="MU004235">
    <property type="protein sequence ID" value="KAF2669192.1"/>
    <property type="molecule type" value="Genomic_DNA"/>
</dbReference>
<dbReference type="GO" id="GO:0032259">
    <property type="term" value="P:methylation"/>
    <property type="evidence" value="ECO:0007669"/>
    <property type="project" value="UniProtKB-KW"/>
</dbReference>
<evidence type="ECO:0000313" key="7">
    <source>
        <dbReference type="EMBL" id="KAF2669192.1"/>
    </source>
</evidence>
<dbReference type="Proteomes" id="UP000799302">
    <property type="component" value="Unassembled WGS sequence"/>
</dbReference>
<evidence type="ECO:0000259" key="6">
    <source>
        <dbReference type="PROSITE" id="PS51891"/>
    </source>
</evidence>
<evidence type="ECO:0000256" key="1">
    <source>
        <dbReference type="ARBA" id="ARBA00005495"/>
    </source>
</evidence>
<dbReference type="GO" id="GO:0008168">
    <property type="term" value="F:methyltransferase activity"/>
    <property type="evidence" value="ECO:0007669"/>
    <property type="project" value="UniProtKB-KW"/>
</dbReference>
<proteinExistence type="inferred from homology"/>
<comment type="similarity">
    <text evidence="1">Belongs to the Gfa family.</text>
</comment>
<dbReference type="InterPro" id="IPR041698">
    <property type="entry name" value="Methyltransf_25"/>
</dbReference>
<evidence type="ECO:0000256" key="4">
    <source>
        <dbReference type="ARBA" id="ARBA00022723"/>
    </source>
</evidence>
<dbReference type="AlphaFoldDB" id="A0A6A6UAI4"/>
<dbReference type="Pfam" id="PF04828">
    <property type="entry name" value="GFA"/>
    <property type="match status" value="1"/>
</dbReference>
<keyword evidence="8" id="KW-1185">Reference proteome</keyword>
<dbReference type="CDD" id="cd02440">
    <property type="entry name" value="AdoMet_MTases"/>
    <property type="match status" value="1"/>
</dbReference>
<evidence type="ECO:0000256" key="5">
    <source>
        <dbReference type="ARBA" id="ARBA00022833"/>
    </source>
</evidence>
<keyword evidence="2 7" id="KW-0489">Methyltransferase</keyword>
<dbReference type="PANTHER" id="PTHR43861">
    <property type="entry name" value="TRANS-ACONITATE 2-METHYLTRANSFERASE-RELATED"/>
    <property type="match status" value="1"/>
</dbReference>